<gene>
    <name evidence="1" type="ORF">CPT_Paso_051</name>
</gene>
<evidence type="ECO:0000313" key="2">
    <source>
        <dbReference type="Proteomes" id="UP000516513"/>
    </source>
</evidence>
<organism evidence="1 2">
    <name type="scientific">Rhizobium phage Paso</name>
    <dbReference type="NCBI Taxonomy" id="2767574"/>
    <lineage>
        <taxon>Viruses</taxon>
        <taxon>Duplodnaviria</taxon>
        <taxon>Heunggongvirae</taxon>
        <taxon>Uroviricota</taxon>
        <taxon>Caudoviricetes</taxon>
        <taxon>Autographivirales</taxon>
        <taxon>Dunnvirinae</taxon>
        <taxon>Pasovirus</taxon>
        <taxon>Pasovirus paso</taxon>
    </lineage>
</organism>
<sequence length="197" mass="21975">MPDISQFLSPEFLARVLKSTPTARRCGSTRRWQGSPNKPDARTVVTPMTDDQYKTWAAGFTLVGSEGSQPYARLRGPYNMGAVFTETTVSVGQAMAGSPLVTDGGDGWFSGDSRMFRIAQHILTPEQMTMIREDRTPLVIEYIPFQEHSNLLSITSNGYTSVARASYANTTRLTRSHYYERGVGQVTHFWPTYMGSE</sequence>
<proteinExistence type="predicted"/>
<evidence type="ECO:0000313" key="1">
    <source>
        <dbReference type="EMBL" id="QOE32168.1"/>
    </source>
</evidence>
<protein>
    <submittedName>
        <fullName evidence="1">Uncharacterized protein</fullName>
    </submittedName>
</protein>
<name>A0A7L8G754_9CAUD</name>
<accession>A0A7L8G754</accession>
<dbReference type="Proteomes" id="UP000516513">
    <property type="component" value="Segment"/>
</dbReference>
<dbReference type="EMBL" id="MT708546">
    <property type="protein sequence ID" value="QOE32168.1"/>
    <property type="molecule type" value="Genomic_DNA"/>
</dbReference>
<keyword evidence="2" id="KW-1185">Reference proteome</keyword>
<reference evidence="1 2" key="1">
    <citation type="submission" date="2020-07" db="EMBL/GenBank/DDBJ databases">
        <title>Complete genome sequence of Rhizobium japonicum phage Paso.</title>
        <authorList>
            <person name="McBee D.B."/>
            <person name="Ravindran A."/>
            <person name="Newkirk H."/>
            <person name="Gonzalez C."/>
            <person name="Young R."/>
            <person name="Liu M."/>
        </authorList>
    </citation>
    <scope>NUCLEOTIDE SEQUENCE [LARGE SCALE GENOMIC DNA]</scope>
</reference>